<comment type="caution">
    <text evidence="7">The sequence shown here is derived from an EMBL/GenBank/DDBJ whole genome shotgun (WGS) entry which is preliminary data.</text>
</comment>
<dbReference type="AlphaFoldDB" id="A0AAE4D090"/>
<evidence type="ECO:0000256" key="5">
    <source>
        <dbReference type="SAM" id="Phobius"/>
    </source>
</evidence>
<reference evidence="7 8" key="1">
    <citation type="submission" date="2023-07" db="EMBL/GenBank/DDBJ databases">
        <title>Sequencing the genomes of 1000 actinobacteria strains.</title>
        <authorList>
            <person name="Klenk H.-P."/>
        </authorList>
    </citation>
    <scope>NUCLEOTIDE SEQUENCE [LARGE SCALE GENOMIC DNA]</scope>
    <source>
        <strain evidence="7 8">DSM 44711</strain>
    </source>
</reference>
<evidence type="ECO:0000313" key="8">
    <source>
        <dbReference type="Proteomes" id="UP001183629"/>
    </source>
</evidence>
<dbReference type="EMBL" id="JAVDYC010000001">
    <property type="protein sequence ID" value="MDR7327689.1"/>
    <property type="molecule type" value="Genomic_DNA"/>
</dbReference>
<gene>
    <name evidence="7" type="ORF">J2S44_007939</name>
</gene>
<dbReference type="SUPFAM" id="SSF82866">
    <property type="entry name" value="Multidrug efflux transporter AcrB transmembrane domain"/>
    <property type="match status" value="1"/>
</dbReference>
<feature type="transmembrane region" description="Helical" evidence="5">
    <location>
        <begin position="20"/>
        <end position="38"/>
    </location>
</feature>
<evidence type="ECO:0000313" key="7">
    <source>
        <dbReference type="EMBL" id="MDR7327689.1"/>
    </source>
</evidence>
<proteinExistence type="predicted"/>
<comment type="subcellular location">
    <subcellularLocation>
        <location evidence="1">Membrane</location>
        <topology evidence="1">Multi-pass membrane protein</topology>
    </subcellularLocation>
</comment>
<evidence type="ECO:0000256" key="2">
    <source>
        <dbReference type="ARBA" id="ARBA00022692"/>
    </source>
</evidence>
<sequence>MTGPAAVDGDMDAVFDGIDLQVFLTTVVVVTLLLILTYRSPVLWLIPLVVVSAAALTAMATVHLLVEGFGIVVNEQNSRSSRHFRWCC</sequence>
<dbReference type="GO" id="GO:0016020">
    <property type="term" value="C:membrane"/>
    <property type="evidence" value="ECO:0007669"/>
    <property type="project" value="UniProtKB-SubCell"/>
</dbReference>
<feature type="domain" description="Membrane transport protein MMPL" evidence="6">
    <location>
        <begin position="2"/>
        <end position="76"/>
    </location>
</feature>
<name>A0AAE4D090_9ACTN</name>
<evidence type="ECO:0000256" key="4">
    <source>
        <dbReference type="ARBA" id="ARBA00023136"/>
    </source>
</evidence>
<evidence type="ECO:0000256" key="1">
    <source>
        <dbReference type="ARBA" id="ARBA00004141"/>
    </source>
</evidence>
<evidence type="ECO:0000259" key="6">
    <source>
        <dbReference type="Pfam" id="PF03176"/>
    </source>
</evidence>
<keyword evidence="2 5" id="KW-0812">Transmembrane</keyword>
<dbReference type="Pfam" id="PF03176">
    <property type="entry name" value="MMPL"/>
    <property type="match status" value="1"/>
</dbReference>
<keyword evidence="3 5" id="KW-1133">Transmembrane helix</keyword>
<protein>
    <submittedName>
        <fullName evidence="7">Membrane protein YdfJ with MMPL/SSD domain</fullName>
    </submittedName>
</protein>
<dbReference type="InterPro" id="IPR004869">
    <property type="entry name" value="MMPL_dom"/>
</dbReference>
<dbReference type="RefSeq" id="WP_310428185.1">
    <property type="nucleotide sequence ID" value="NZ_JAVDYC010000001.1"/>
</dbReference>
<dbReference type="Proteomes" id="UP001183629">
    <property type="component" value="Unassembled WGS sequence"/>
</dbReference>
<accession>A0AAE4D090</accession>
<keyword evidence="4 5" id="KW-0472">Membrane</keyword>
<organism evidence="7 8">
    <name type="scientific">Catenuloplanes niger</name>
    <dbReference type="NCBI Taxonomy" id="587534"/>
    <lineage>
        <taxon>Bacteria</taxon>
        <taxon>Bacillati</taxon>
        <taxon>Actinomycetota</taxon>
        <taxon>Actinomycetes</taxon>
        <taxon>Micromonosporales</taxon>
        <taxon>Micromonosporaceae</taxon>
        <taxon>Catenuloplanes</taxon>
    </lineage>
</organism>
<keyword evidence="8" id="KW-1185">Reference proteome</keyword>
<feature type="transmembrane region" description="Helical" evidence="5">
    <location>
        <begin position="45"/>
        <end position="66"/>
    </location>
</feature>
<evidence type="ECO:0000256" key="3">
    <source>
        <dbReference type="ARBA" id="ARBA00022989"/>
    </source>
</evidence>